<organism evidence="3 4">
    <name type="scientific">Vicia faba</name>
    <name type="common">Broad bean</name>
    <name type="synonym">Faba vulgaris</name>
    <dbReference type="NCBI Taxonomy" id="3906"/>
    <lineage>
        <taxon>Eukaryota</taxon>
        <taxon>Viridiplantae</taxon>
        <taxon>Streptophyta</taxon>
        <taxon>Embryophyta</taxon>
        <taxon>Tracheophyta</taxon>
        <taxon>Spermatophyta</taxon>
        <taxon>Magnoliopsida</taxon>
        <taxon>eudicotyledons</taxon>
        <taxon>Gunneridae</taxon>
        <taxon>Pentapetalae</taxon>
        <taxon>rosids</taxon>
        <taxon>fabids</taxon>
        <taxon>Fabales</taxon>
        <taxon>Fabaceae</taxon>
        <taxon>Papilionoideae</taxon>
        <taxon>50 kb inversion clade</taxon>
        <taxon>NPAAA clade</taxon>
        <taxon>Hologalegina</taxon>
        <taxon>IRL clade</taxon>
        <taxon>Fabeae</taxon>
        <taxon>Vicia</taxon>
    </lineage>
</organism>
<dbReference type="Pfam" id="PF10950">
    <property type="entry name" value="Organ_specific"/>
    <property type="match status" value="1"/>
</dbReference>
<proteinExistence type="predicted"/>
<evidence type="ECO:0000256" key="2">
    <source>
        <dbReference type="SAM" id="SignalP"/>
    </source>
</evidence>
<evidence type="ECO:0000313" key="3">
    <source>
        <dbReference type="EMBL" id="CAI8600311.1"/>
    </source>
</evidence>
<feature type="region of interest" description="Disordered" evidence="1">
    <location>
        <begin position="147"/>
        <end position="184"/>
    </location>
</feature>
<dbReference type="EMBL" id="OX451737">
    <property type="protein sequence ID" value="CAI8600311.1"/>
    <property type="molecule type" value="Genomic_DNA"/>
</dbReference>
<dbReference type="AlphaFoldDB" id="A0AAV0ZPK3"/>
<protein>
    <submittedName>
        <fullName evidence="3">Uncharacterized protein</fullName>
    </submittedName>
</protein>
<dbReference type="InterPro" id="IPR024489">
    <property type="entry name" value="Organ_specific_prot"/>
</dbReference>
<feature type="signal peptide" evidence="2">
    <location>
        <begin position="1"/>
        <end position="21"/>
    </location>
</feature>
<name>A0AAV0ZPK3_VICFA</name>
<dbReference type="PANTHER" id="PTHR33731:SF9">
    <property type="entry name" value="ORGAN SPECIFIC PROTEIN-RELATED"/>
    <property type="match status" value="1"/>
</dbReference>
<evidence type="ECO:0000313" key="4">
    <source>
        <dbReference type="Proteomes" id="UP001157006"/>
    </source>
</evidence>
<gene>
    <name evidence="3" type="ORF">VFH_II216680</name>
</gene>
<dbReference type="Proteomes" id="UP001157006">
    <property type="component" value="Chromosome 2"/>
</dbReference>
<accession>A0AAV0ZPK3</accession>
<evidence type="ECO:0000256" key="1">
    <source>
        <dbReference type="SAM" id="MobiDB-lite"/>
    </source>
</evidence>
<keyword evidence="4" id="KW-1185">Reference proteome</keyword>
<feature type="chain" id="PRO_5043931306" evidence="2">
    <location>
        <begin position="22"/>
        <end position="184"/>
    </location>
</feature>
<keyword evidence="2" id="KW-0732">Signal</keyword>
<feature type="compositionally biased region" description="Basic and acidic residues" evidence="1">
    <location>
        <begin position="164"/>
        <end position="175"/>
    </location>
</feature>
<dbReference type="PANTHER" id="PTHR33731">
    <property type="entry name" value="PROTEIN, PUTATIVE-RELATED"/>
    <property type="match status" value="1"/>
</dbReference>
<sequence length="184" mass="21312">MRTTFALWPLLLLLFVAAIESRKDLGEHWKLVMKDKDMPEYILGMLDANTDKNLNTIKQSFKDSKENFEPRPNVSSYEDDDIGVIEKKKFVKDFEPRPNVSSYEDDDIGVIEKKKFVKDFEPRPNLSSYENNDIGVIEKKKVVKDFEPRPNVSSYEDNNSNNAKENKKAIKDFEPRPNVSAYGV</sequence>
<reference evidence="3 4" key="1">
    <citation type="submission" date="2023-01" db="EMBL/GenBank/DDBJ databases">
        <authorList>
            <person name="Kreplak J."/>
        </authorList>
    </citation>
    <scope>NUCLEOTIDE SEQUENCE [LARGE SCALE GENOMIC DNA]</scope>
</reference>